<gene>
    <name evidence="3" type="primary">LOC116948501</name>
</gene>
<dbReference type="Proteomes" id="UP001318040">
    <property type="component" value="Chromosome 2"/>
</dbReference>
<dbReference type="PANTHER" id="PTHR36690">
    <property type="entry name" value="PROTEIN FAM237A"/>
    <property type="match status" value="1"/>
</dbReference>
<evidence type="ECO:0000313" key="3">
    <source>
        <dbReference type="RefSeq" id="XP_032821124.1"/>
    </source>
</evidence>
<evidence type="ECO:0000313" key="2">
    <source>
        <dbReference type="Proteomes" id="UP001318040"/>
    </source>
</evidence>
<feature type="signal peptide" evidence="1">
    <location>
        <begin position="1"/>
        <end position="31"/>
    </location>
</feature>
<proteinExistence type="predicted"/>
<dbReference type="AlphaFoldDB" id="A0AAJ7TNG5"/>
<dbReference type="KEGG" id="pmrn:116948501"/>
<dbReference type="GeneID" id="116948501"/>
<dbReference type="RefSeq" id="XP_032821124.1">
    <property type="nucleotide sequence ID" value="XM_032965233.1"/>
</dbReference>
<evidence type="ECO:0000256" key="1">
    <source>
        <dbReference type="SAM" id="SignalP"/>
    </source>
</evidence>
<accession>A0AAJ7TNG5</accession>
<sequence length="182" mass="19814">MPVTVPHCPRLLLLLLPSLLLLLALVPLPCGARVRPGVGAGDTSGARAEPFGSDLLSQLGKLDPRCWELSSLAMRELGGTRVAALRPAPGGGGLWDAMVRLRLSGDPQQASMFWELAQLFWDVYVDCVLSQSHGLGRRRRISDDFTTKQPAVPGAITGALTSKWRQLSKPSRLQRHQRTNAF</sequence>
<feature type="chain" id="PRO_5042473772" evidence="1">
    <location>
        <begin position="32"/>
        <end position="182"/>
    </location>
</feature>
<keyword evidence="1" id="KW-0732">Signal</keyword>
<dbReference type="InterPro" id="IPR040439">
    <property type="entry name" value="FAM237A/B"/>
</dbReference>
<reference evidence="3" key="1">
    <citation type="submission" date="2025-08" db="UniProtKB">
        <authorList>
            <consortium name="RefSeq"/>
        </authorList>
    </citation>
    <scope>IDENTIFICATION</scope>
    <source>
        <tissue evidence="3">Sperm</tissue>
    </source>
</reference>
<dbReference type="PANTHER" id="PTHR36690:SF2">
    <property type="entry name" value="PROTEIN FAM237A"/>
    <property type="match status" value="1"/>
</dbReference>
<organism evidence="2 3">
    <name type="scientific">Petromyzon marinus</name>
    <name type="common">Sea lamprey</name>
    <dbReference type="NCBI Taxonomy" id="7757"/>
    <lineage>
        <taxon>Eukaryota</taxon>
        <taxon>Metazoa</taxon>
        <taxon>Chordata</taxon>
        <taxon>Craniata</taxon>
        <taxon>Vertebrata</taxon>
        <taxon>Cyclostomata</taxon>
        <taxon>Hyperoartia</taxon>
        <taxon>Petromyzontiformes</taxon>
        <taxon>Petromyzontidae</taxon>
        <taxon>Petromyzon</taxon>
    </lineage>
</organism>
<protein>
    <submittedName>
        <fullName evidence="3">Protein FAM237A-like</fullName>
    </submittedName>
</protein>
<name>A0AAJ7TNG5_PETMA</name>
<keyword evidence="2" id="KW-1185">Reference proteome</keyword>